<dbReference type="AlphaFoldDB" id="A0A9Q9MS68"/>
<evidence type="ECO:0000313" key="1">
    <source>
        <dbReference type="EMBL" id="UXC62717.1"/>
    </source>
</evidence>
<dbReference type="RefSeq" id="WP_260902954.1">
    <property type="nucleotide sequence ID" value="NZ_CP104396.1"/>
</dbReference>
<accession>A0A9Q9MS68</accession>
<proteinExistence type="predicted"/>
<name>A0A9Q9MS68_9LACO</name>
<gene>
    <name evidence="1" type="ORF">N4562_06345</name>
</gene>
<dbReference type="EMBL" id="CP104396">
    <property type="protein sequence ID" value="UXC62717.1"/>
    <property type="molecule type" value="Genomic_DNA"/>
</dbReference>
<evidence type="ECO:0000313" key="2">
    <source>
        <dbReference type="Proteomes" id="UP001058429"/>
    </source>
</evidence>
<dbReference type="GeneID" id="75137456"/>
<organism evidence="1 2">
    <name type="scientific">Ligilactobacillus agilis</name>
    <dbReference type="NCBI Taxonomy" id="1601"/>
    <lineage>
        <taxon>Bacteria</taxon>
        <taxon>Bacillati</taxon>
        <taxon>Bacillota</taxon>
        <taxon>Bacilli</taxon>
        <taxon>Lactobacillales</taxon>
        <taxon>Lactobacillaceae</taxon>
        <taxon>Ligilactobacillus</taxon>
    </lineage>
</organism>
<sequence length="236" mass="28490">MNYIDEINEYRLFCKKYYPYSDSNSFLNDKDNRIFLLHLFQLINLFEIYTDYDVSDNKHLEQISKMILTILLDLLLAIPTNNDLFVSICIRQLSEKLLDLVYSEFCEKDISQKNLLKIHYRFLWENGIQKSIRYKELANRDKEYLNQINNIFKTESDIVHFKNKHSSTAIYLEEIIKTDIKFNQNILKQRINSIHVFCIDLLPRILKIDFNKFSMNQKMEYINLVNYLKPKPFKNN</sequence>
<protein>
    <submittedName>
        <fullName evidence="1">Uncharacterized protein</fullName>
    </submittedName>
</protein>
<reference evidence="1" key="1">
    <citation type="submission" date="2022-09" db="EMBL/GenBank/DDBJ databases">
        <title>Complete genome of Ligilactobacillus agilis AM_LB6, isolated from chicken feces.</title>
        <authorList>
            <person name="den Bakker H.C."/>
            <person name="Mann A."/>
        </authorList>
    </citation>
    <scope>NUCLEOTIDE SEQUENCE</scope>
    <source>
        <strain evidence="1">AM_LB6</strain>
    </source>
</reference>
<dbReference type="Proteomes" id="UP001058429">
    <property type="component" value="Chromosome"/>
</dbReference>